<keyword evidence="2 5" id="KW-0812">Transmembrane</keyword>
<comment type="subcellular location">
    <subcellularLocation>
        <location evidence="1">Membrane</location>
        <topology evidence="1">Multi-pass membrane protein</topology>
    </subcellularLocation>
</comment>
<feature type="transmembrane region" description="Helical" evidence="5">
    <location>
        <begin position="130"/>
        <end position="150"/>
    </location>
</feature>
<feature type="transmembrane region" description="Helical" evidence="5">
    <location>
        <begin position="89"/>
        <end position="110"/>
    </location>
</feature>
<evidence type="ECO:0000259" key="6">
    <source>
        <dbReference type="Pfam" id="PF13813"/>
    </source>
</evidence>
<evidence type="ECO:0000313" key="8">
    <source>
        <dbReference type="Proteomes" id="UP000053593"/>
    </source>
</evidence>
<accession>A0A0D0C4X4</accession>
<name>A0A0D0C4X4_9AGAR</name>
<keyword evidence="8" id="KW-1185">Reference proteome</keyword>
<dbReference type="InterPro" id="IPR032805">
    <property type="entry name" value="Wax_synthase_dom"/>
</dbReference>
<keyword evidence="4 5" id="KW-0472">Membrane</keyword>
<dbReference type="Proteomes" id="UP000053593">
    <property type="component" value="Unassembled WGS sequence"/>
</dbReference>
<keyword evidence="3 5" id="KW-1133">Transmembrane helix</keyword>
<evidence type="ECO:0000256" key="4">
    <source>
        <dbReference type="ARBA" id="ARBA00023136"/>
    </source>
</evidence>
<dbReference type="HOGENOM" id="CLU_032731_2_0_1"/>
<organism evidence="7 8">
    <name type="scientific">Collybiopsis luxurians FD-317 M1</name>
    <dbReference type="NCBI Taxonomy" id="944289"/>
    <lineage>
        <taxon>Eukaryota</taxon>
        <taxon>Fungi</taxon>
        <taxon>Dikarya</taxon>
        <taxon>Basidiomycota</taxon>
        <taxon>Agaricomycotina</taxon>
        <taxon>Agaricomycetes</taxon>
        <taxon>Agaricomycetidae</taxon>
        <taxon>Agaricales</taxon>
        <taxon>Marasmiineae</taxon>
        <taxon>Omphalotaceae</taxon>
        <taxon>Collybiopsis</taxon>
        <taxon>Collybiopsis luxurians</taxon>
    </lineage>
</organism>
<evidence type="ECO:0000313" key="7">
    <source>
        <dbReference type="EMBL" id="KIK49838.1"/>
    </source>
</evidence>
<gene>
    <name evidence="7" type="ORF">GYMLUDRAFT_78618</name>
</gene>
<evidence type="ECO:0000256" key="1">
    <source>
        <dbReference type="ARBA" id="ARBA00004141"/>
    </source>
</evidence>
<reference evidence="7 8" key="1">
    <citation type="submission" date="2014-04" db="EMBL/GenBank/DDBJ databases">
        <title>Evolutionary Origins and Diversification of the Mycorrhizal Mutualists.</title>
        <authorList>
            <consortium name="DOE Joint Genome Institute"/>
            <consortium name="Mycorrhizal Genomics Consortium"/>
            <person name="Kohler A."/>
            <person name="Kuo A."/>
            <person name="Nagy L.G."/>
            <person name="Floudas D."/>
            <person name="Copeland A."/>
            <person name="Barry K.W."/>
            <person name="Cichocki N."/>
            <person name="Veneault-Fourrey C."/>
            <person name="LaButti K."/>
            <person name="Lindquist E.A."/>
            <person name="Lipzen A."/>
            <person name="Lundell T."/>
            <person name="Morin E."/>
            <person name="Murat C."/>
            <person name="Riley R."/>
            <person name="Ohm R."/>
            <person name="Sun H."/>
            <person name="Tunlid A."/>
            <person name="Henrissat B."/>
            <person name="Grigoriev I.V."/>
            <person name="Hibbett D.S."/>
            <person name="Martin F."/>
        </authorList>
    </citation>
    <scope>NUCLEOTIDE SEQUENCE [LARGE SCALE GENOMIC DNA]</scope>
    <source>
        <strain evidence="7 8">FD-317 M1</strain>
    </source>
</reference>
<dbReference type="AlphaFoldDB" id="A0A0D0C4X4"/>
<dbReference type="GO" id="GO:0016020">
    <property type="term" value="C:membrane"/>
    <property type="evidence" value="ECO:0007669"/>
    <property type="project" value="UniProtKB-SubCell"/>
</dbReference>
<feature type="domain" description="Wax synthase" evidence="6">
    <location>
        <begin position="11"/>
        <end position="102"/>
    </location>
</feature>
<dbReference type="EMBL" id="KN834983">
    <property type="protein sequence ID" value="KIK49838.1"/>
    <property type="molecule type" value="Genomic_DNA"/>
</dbReference>
<protein>
    <recommendedName>
        <fullName evidence="6">Wax synthase domain-containing protein</fullName>
    </recommendedName>
</protein>
<dbReference type="OrthoDB" id="1077582at2759"/>
<dbReference type="Pfam" id="PF13813">
    <property type="entry name" value="MBOAT_2"/>
    <property type="match status" value="1"/>
</dbReference>
<evidence type="ECO:0000256" key="5">
    <source>
        <dbReference type="SAM" id="Phobius"/>
    </source>
</evidence>
<evidence type="ECO:0000256" key="3">
    <source>
        <dbReference type="ARBA" id="ARBA00022989"/>
    </source>
</evidence>
<sequence>MASGMYRPDKWLDFLGSWSEAYTVRRFWDRTWYQKMRRWRTVPGNLIAQRWMGLRAGSRGCKYVKLFVGFCMNRLMHQIADYALRQRGFGNFTSGASMMFFVMQVGAIVVEDGVIALGRQFGVAGGERRWVGVVGYAWTIGWFAFSIPIFDPCFRDGLVGGEVFSLIGRLWKRDWMGKVVKIALPLDY</sequence>
<evidence type="ECO:0000256" key="2">
    <source>
        <dbReference type="ARBA" id="ARBA00022692"/>
    </source>
</evidence>
<proteinExistence type="predicted"/>